<dbReference type="Pfam" id="PF05056">
    <property type="entry name" value="DUF674"/>
    <property type="match status" value="2"/>
</dbReference>
<comment type="caution">
    <text evidence="1">The sequence shown here is derived from an EMBL/GenBank/DDBJ whole genome shotgun (WGS) entry which is preliminary data.</text>
</comment>
<dbReference type="Proteomes" id="UP000593564">
    <property type="component" value="Unassembled WGS sequence"/>
</dbReference>
<dbReference type="EMBL" id="JACBKZ010000007">
    <property type="protein sequence ID" value="KAF5947110.1"/>
    <property type="molecule type" value="Genomic_DNA"/>
</dbReference>
<protein>
    <recommendedName>
        <fullName evidence="3">DUF674 family protein</fullName>
    </recommendedName>
</protein>
<reference evidence="1 2" key="2">
    <citation type="submission" date="2020-07" db="EMBL/GenBank/DDBJ databases">
        <title>Genome assembly of wild tea tree DASZ reveals pedigree and selection history of tea varieties.</title>
        <authorList>
            <person name="Zhang W."/>
        </authorList>
    </citation>
    <scope>NUCLEOTIDE SEQUENCE [LARGE SCALE GENOMIC DNA]</scope>
    <source>
        <strain evidence="2">cv. G240</strain>
        <tissue evidence="1">Leaf</tissue>
    </source>
</reference>
<reference evidence="2" key="1">
    <citation type="journal article" date="2020" name="Nat. Commun.">
        <title>Genome assembly of wild tea tree DASZ reveals pedigree and selection history of tea varieties.</title>
        <authorList>
            <person name="Zhang W."/>
            <person name="Zhang Y."/>
            <person name="Qiu H."/>
            <person name="Guo Y."/>
            <person name="Wan H."/>
            <person name="Zhang X."/>
            <person name="Scossa F."/>
            <person name="Alseekh S."/>
            <person name="Zhang Q."/>
            <person name="Wang P."/>
            <person name="Xu L."/>
            <person name="Schmidt M.H."/>
            <person name="Jia X."/>
            <person name="Li D."/>
            <person name="Zhu A."/>
            <person name="Guo F."/>
            <person name="Chen W."/>
            <person name="Ni D."/>
            <person name="Usadel B."/>
            <person name="Fernie A.R."/>
            <person name="Wen W."/>
        </authorList>
    </citation>
    <scope>NUCLEOTIDE SEQUENCE [LARGE SCALE GENOMIC DNA]</scope>
    <source>
        <strain evidence="2">cv. G240</strain>
    </source>
</reference>
<proteinExistence type="predicted"/>
<dbReference type="PANTHER" id="PTHR33103">
    <property type="entry name" value="OS01G0153900 PROTEIN"/>
    <property type="match status" value="1"/>
</dbReference>
<dbReference type="AlphaFoldDB" id="A0A7J7H2C3"/>
<sequence>MEEEMLLIGMSFSFMIMESKASQSISFNILVEKEKNRVVFVESNKDFVDIIFSFMTMPIGTIIRLTRERSLKGEIGCLKNLYESVENLDEEHFKSEFKEIILDPRSAAEIYCRNLKLNLNESKNSKYYACSSGNCSFVSYTETDCGRCGKPLELEVRLLSLAHEDGPVFVKPTARFMITDDFQVLPMSTMTGLSLLSKLGAMDESKIEERTVNIGKDEVLKLLNCSLASRTPFSDTFVEPPISKSNVVIHRGEYGPRSTDQRQSDMDTTTKHSKINLKLIIHKSSTRALYAEVEENFIELLCSLLLLPIGYVFKEFPSLRFKGCMDNIYKSIQDFDDKFFQSKEMKAILVDPKLAQGLACSNKLIGIEEAINPSLSTLSSLFTTRCSVLSSESPPREAQLSGGFMKGPSMFMVTDNLLIKPISPISGISLINRLKVPLSDVGELEVTMSEDETRPDQTRLPEKGYRSTTRIASSSSFSLYKPSLSSVYSNLEIIHRCPPFDNQIESQKRSPTSIRCKSRRSSLQHLCVDSHASPSLFSMGVAEQFCHGGGNAADRNGAKPSQSISFNILVEKEKNRVVFVESNKDFVDIIFSFMTMPIGTIIRLTRECSLKGEIGCLKNLYESVENLDEEHFKSEFREIILDPRSAAEIYCRNLKLNLNESGNCSFVSYTETSCGRCGKPLELEVRLLSLAHEDCAVFVKPTARFMITDDFQVLPMSTMTGLSLLSKLGAMDESKIEERTVNIGKDELRELPSLTLLWNHLVSKSNVVIHRGEYGPRSTDQRQSDMDTTTIHSKINLKLIIHKSSKRAVYAEVEENFIELLCSLLLLPIGYVFKEFPSLCFEGCMDNIYKSIQGLDDKFFQSEEMKAILVDPKLAQGLACSNKLIGIEEAINPSLSTLSSLFTTRCSVLSSKSPPKEAKISGGFMKGPSMLKVPLSDVGELEVTMSEDETQVVVATTTCRSNFDSGNGQSIAGKYVAVVPSETHHNSQYDDQIRSGFCVSPKHVFSSI</sequence>
<evidence type="ECO:0000313" key="2">
    <source>
        <dbReference type="Proteomes" id="UP000593564"/>
    </source>
</evidence>
<organism evidence="1 2">
    <name type="scientific">Camellia sinensis</name>
    <name type="common">Tea plant</name>
    <name type="synonym">Thea sinensis</name>
    <dbReference type="NCBI Taxonomy" id="4442"/>
    <lineage>
        <taxon>Eukaryota</taxon>
        <taxon>Viridiplantae</taxon>
        <taxon>Streptophyta</taxon>
        <taxon>Embryophyta</taxon>
        <taxon>Tracheophyta</taxon>
        <taxon>Spermatophyta</taxon>
        <taxon>Magnoliopsida</taxon>
        <taxon>eudicotyledons</taxon>
        <taxon>Gunneridae</taxon>
        <taxon>Pentapetalae</taxon>
        <taxon>asterids</taxon>
        <taxon>Ericales</taxon>
        <taxon>Theaceae</taxon>
        <taxon>Camellia</taxon>
    </lineage>
</organism>
<gene>
    <name evidence="1" type="ORF">HYC85_017338</name>
</gene>
<evidence type="ECO:0008006" key="3">
    <source>
        <dbReference type="Google" id="ProtNLM"/>
    </source>
</evidence>
<dbReference type="PANTHER" id="PTHR33103:SF27">
    <property type="entry name" value="OS04G0594700 PROTEIN"/>
    <property type="match status" value="1"/>
</dbReference>
<keyword evidence="2" id="KW-1185">Reference proteome</keyword>
<evidence type="ECO:0000313" key="1">
    <source>
        <dbReference type="EMBL" id="KAF5947110.1"/>
    </source>
</evidence>
<dbReference type="InterPro" id="IPR007750">
    <property type="entry name" value="DUF674"/>
</dbReference>
<accession>A0A7J7H2C3</accession>
<name>A0A7J7H2C3_CAMSI</name>